<feature type="region of interest" description="Disordered" evidence="12">
    <location>
        <begin position="118"/>
        <end position="177"/>
    </location>
</feature>
<evidence type="ECO:0000256" key="3">
    <source>
        <dbReference type="ARBA" id="ARBA00022553"/>
    </source>
</evidence>
<feature type="compositionally biased region" description="Basic and acidic residues" evidence="12">
    <location>
        <begin position="19"/>
        <end position="36"/>
    </location>
</feature>
<dbReference type="FunFam" id="3.30.800.10:FF:000009">
    <property type="entry name" value="Phosphatidylinositol 4-phosphate 5-kinase its3"/>
    <property type="match status" value="1"/>
</dbReference>
<keyword evidence="4 11" id="KW-0808">Transferase</keyword>
<evidence type="ECO:0000313" key="14">
    <source>
        <dbReference type="EMBL" id="EPY51457.1"/>
    </source>
</evidence>
<dbReference type="EMBL" id="KE546991">
    <property type="protein sequence ID" value="EPY51457.1"/>
    <property type="molecule type" value="Genomic_DNA"/>
</dbReference>
<dbReference type="Gene3D" id="3.30.810.10">
    <property type="entry name" value="2-Layer Sandwich"/>
    <property type="match status" value="1"/>
</dbReference>
<dbReference type="InterPro" id="IPR002498">
    <property type="entry name" value="PInositol-4-P-4/5-kinase_core"/>
</dbReference>
<proteinExistence type="predicted"/>
<reference evidence="14 15" key="1">
    <citation type="journal article" date="2011" name="Science">
        <title>Comparative functional genomics of the fission yeasts.</title>
        <authorList>
            <person name="Rhind N."/>
            <person name="Chen Z."/>
            <person name="Yassour M."/>
            <person name="Thompson D.A."/>
            <person name="Haas B.J."/>
            <person name="Habib N."/>
            <person name="Wapinski I."/>
            <person name="Roy S."/>
            <person name="Lin M.F."/>
            <person name="Heiman D.I."/>
            <person name="Young S.K."/>
            <person name="Furuya K."/>
            <person name="Guo Y."/>
            <person name="Pidoux A."/>
            <person name="Chen H.M."/>
            <person name="Robbertse B."/>
            <person name="Goldberg J.M."/>
            <person name="Aoki K."/>
            <person name="Bayne E.H."/>
            <person name="Berlin A.M."/>
            <person name="Desjardins C.A."/>
            <person name="Dobbs E."/>
            <person name="Dukaj L."/>
            <person name="Fan L."/>
            <person name="FitzGerald M.G."/>
            <person name="French C."/>
            <person name="Gujja S."/>
            <person name="Hansen K."/>
            <person name="Keifenheim D."/>
            <person name="Levin J.Z."/>
            <person name="Mosher R.A."/>
            <person name="Mueller C.A."/>
            <person name="Pfiffner J."/>
            <person name="Priest M."/>
            <person name="Russ C."/>
            <person name="Smialowska A."/>
            <person name="Swoboda P."/>
            <person name="Sykes S.M."/>
            <person name="Vaughn M."/>
            <person name="Vengrova S."/>
            <person name="Yoder R."/>
            <person name="Zeng Q."/>
            <person name="Allshire R."/>
            <person name="Baulcombe D."/>
            <person name="Birren B.W."/>
            <person name="Brown W."/>
            <person name="Ekwall K."/>
            <person name="Kellis M."/>
            <person name="Leatherwood J."/>
            <person name="Levin H."/>
            <person name="Margalit H."/>
            <person name="Martienssen R."/>
            <person name="Nieduszynski C.A."/>
            <person name="Spatafora J.W."/>
            <person name="Friedman N."/>
            <person name="Dalgaard J.Z."/>
            <person name="Baumann P."/>
            <person name="Niki H."/>
            <person name="Regev A."/>
            <person name="Nusbaum C."/>
        </authorList>
    </citation>
    <scope>NUCLEOTIDE SEQUENCE [LARGE SCALE GENOMIC DNA]</scope>
    <source>
        <strain evidence="15">OY26 / ATCC MYA-4695 / CBS 11777 / NBRC 106824 / NRRL Y48691</strain>
    </source>
</reference>
<dbReference type="OMA" id="PANHIFY"/>
<dbReference type="PANTHER" id="PTHR23086">
    <property type="entry name" value="PHOSPHATIDYLINOSITOL-4-PHOSPHATE 5-KINASE"/>
    <property type="match status" value="1"/>
</dbReference>
<dbReference type="Pfam" id="PF01504">
    <property type="entry name" value="PIP5K"/>
    <property type="match status" value="1"/>
</dbReference>
<dbReference type="GeneID" id="25036951"/>
<feature type="compositionally biased region" description="Polar residues" evidence="12">
    <location>
        <begin position="120"/>
        <end position="131"/>
    </location>
</feature>
<organism evidence="14 15">
    <name type="scientific">Schizosaccharomyces cryophilus (strain OY26 / ATCC MYA-4695 / CBS 11777 / NBRC 106824 / NRRL Y48691)</name>
    <name type="common">Fission yeast</name>
    <dbReference type="NCBI Taxonomy" id="653667"/>
    <lineage>
        <taxon>Eukaryota</taxon>
        <taxon>Fungi</taxon>
        <taxon>Dikarya</taxon>
        <taxon>Ascomycota</taxon>
        <taxon>Taphrinomycotina</taxon>
        <taxon>Schizosaccharomycetes</taxon>
        <taxon>Schizosaccharomycetales</taxon>
        <taxon>Schizosaccharomycetaceae</taxon>
        <taxon>Schizosaccharomyces</taxon>
    </lineage>
</organism>
<name>S9X2Y5_SCHCR</name>
<dbReference type="PROSITE" id="PS51455">
    <property type="entry name" value="PIPK"/>
    <property type="match status" value="1"/>
</dbReference>
<evidence type="ECO:0000313" key="15">
    <source>
        <dbReference type="Proteomes" id="UP000015464"/>
    </source>
</evidence>
<evidence type="ECO:0000256" key="4">
    <source>
        <dbReference type="ARBA" id="ARBA00022679"/>
    </source>
</evidence>
<accession>S9X2Y5</accession>
<feature type="region of interest" description="Disordered" evidence="12">
    <location>
        <begin position="637"/>
        <end position="703"/>
    </location>
</feature>
<dbReference type="InterPro" id="IPR023610">
    <property type="entry name" value="PInositol-4/5-P-5/4-kinase"/>
</dbReference>
<evidence type="ECO:0000256" key="7">
    <source>
        <dbReference type="ARBA" id="ARBA00022840"/>
    </source>
</evidence>
<dbReference type="GO" id="GO:0016308">
    <property type="term" value="F:1-phosphatidylinositol-4-phosphate 5-kinase activity"/>
    <property type="evidence" value="ECO:0007669"/>
    <property type="project" value="UniProtKB-EC"/>
</dbReference>
<evidence type="ECO:0000256" key="5">
    <source>
        <dbReference type="ARBA" id="ARBA00022741"/>
    </source>
</evidence>
<dbReference type="RefSeq" id="XP_013024024.1">
    <property type="nucleotide sequence ID" value="XM_013168570.1"/>
</dbReference>
<feature type="region of interest" description="Disordered" evidence="12">
    <location>
        <begin position="1"/>
        <end position="59"/>
    </location>
</feature>
<keyword evidence="6 11" id="KW-0418">Kinase</keyword>
<evidence type="ECO:0000256" key="6">
    <source>
        <dbReference type="ARBA" id="ARBA00022777"/>
    </source>
</evidence>
<evidence type="ECO:0000256" key="1">
    <source>
        <dbReference type="ARBA" id="ARBA00000444"/>
    </source>
</evidence>
<dbReference type="GO" id="GO:0005524">
    <property type="term" value="F:ATP binding"/>
    <property type="evidence" value="ECO:0007669"/>
    <property type="project" value="UniProtKB-UniRule"/>
</dbReference>
<keyword evidence="5 11" id="KW-0547">Nucleotide-binding</keyword>
<protein>
    <recommendedName>
        <fullName evidence="2">1-phosphatidylinositol-4-phosphate 5-kinase</fullName>
        <ecNumber evidence="2">2.7.1.68</ecNumber>
    </recommendedName>
    <alternativeName>
        <fullName evidence="10">1-phosphatidylinositol 4-phosphate kinase</fullName>
    </alternativeName>
    <alternativeName>
        <fullName evidence="8">Diphosphoinositide kinase</fullName>
    </alternativeName>
    <alternativeName>
        <fullName evidence="9">PIP5K</fullName>
    </alternativeName>
</protein>
<keyword evidence="7 11" id="KW-0067">ATP-binding</keyword>
<gene>
    <name evidence="14" type="ORF">SPOG_02628</name>
</gene>
<dbReference type="Gene3D" id="3.30.800.10">
    <property type="entry name" value="Phosphatidylinositol Phosphate Kinase II Beta"/>
    <property type="match status" value="1"/>
</dbReference>
<dbReference type="GO" id="GO:0052811">
    <property type="term" value="F:1-phosphatidylinositol-3-phosphate 4-kinase activity"/>
    <property type="evidence" value="ECO:0007669"/>
    <property type="project" value="EnsemblFungi"/>
</dbReference>
<evidence type="ECO:0000256" key="10">
    <source>
        <dbReference type="ARBA" id="ARBA00082306"/>
    </source>
</evidence>
<dbReference type="InterPro" id="IPR027483">
    <property type="entry name" value="PInositol-4-P-4/5-kinase_C_sf"/>
</dbReference>
<dbReference type="HOGENOM" id="CLU_004312_6_1_1"/>
<feature type="compositionally biased region" description="Polar residues" evidence="12">
    <location>
        <begin position="692"/>
        <end position="703"/>
    </location>
</feature>
<feature type="compositionally biased region" description="Polar residues" evidence="12">
    <location>
        <begin position="1"/>
        <end position="10"/>
    </location>
</feature>
<dbReference type="OrthoDB" id="20783at2759"/>
<evidence type="ECO:0000256" key="8">
    <source>
        <dbReference type="ARBA" id="ARBA00078403"/>
    </source>
</evidence>
<dbReference type="GO" id="GO:0005543">
    <property type="term" value="F:phospholipid binding"/>
    <property type="evidence" value="ECO:0007669"/>
    <property type="project" value="EnsemblFungi"/>
</dbReference>
<dbReference type="Proteomes" id="UP000015464">
    <property type="component" value="Unassembled WGS sequence"/>
</dbReference>
<comment type="catalytic activity">
    <reaction evidence="1">
        <text>a 1,2-diacyl-sn-glycero-3-phospho-(1D-myo-inositol 4-phosphate) + ATP = a 1,2-diacyl-sn-glycero-3-phospho-(1D-myo-inositol-4,5-bisphosphate) + ADP + H(+)</text>
        <dbReference type="Rhea" id="RHEA:14425"/>
        <dbReference type="ChEBI" id="CHEBI:15378"/>
        <dbReference type="ChEBI" id="CHEBI:30616"/>
        <dbReference type="ChEBI" id="CHEBI:58178"/>
        <dbReference type="ChEBI" id="CHEBI:58456"/>
        <dbReference type="ChEBI" id="CHEBI:456216"/>
        <dbReference type="EC" id="2.7.1.68"/>
    </reaction>
</comment>
<feature type="compositionally biased region" description="Basic and acidic residues" evidence="12">
    <location>
        <begin position="154"/>
        <end position="164"/>
    </location>
</feature>
<dbReference type="GO" id="GO:1902412">
    <property type="term" value="P:regulation of mitotic cytokinesis"/>
    <property type="evidence" value="ECO:0007669"/>
    <property type="project" value="EnsemblFungi"/>
</dbReference>
<dbReference type="AlphaFoldDB" id="S9X2Y5"/>
<dbReference type="SMART" id="SM00330">
    <property type="entry name" value="PIPKc"/>
    <property type="match status" value="1"/>
</dbReference>
<dbReference type="GO" id="GO:0005886">
    <property type="term" value="C:plasma membrane"/>
    <property type="evidence" value="ECO:0007669"/>
    <property type="project" value="EnsemblFungi"/>
</dbReference>
<evidence type="ECO:0000259" key="13">
    <source>
        <dbReference type="PROSITE" id="PS51455"/>
    </source>
</evidence>
<dbReference type="SUPFAM" id="SSF56104">
    <property type="entry name" value="SAICAR synthase-like"/>
    <property type="match status" value="1"/>
</dbReference>
<evidence type="ECO:0000256" key="9">
    <source>
        <dbReference type="ARBA" id="ARBA00080374"/>
    </source>
</evidence>
<evidence type="ECO:0000256" key="12">
    <source>
        <dbReference type="SAM" id="MobiDB-lite"/>
    </source>
</evidence>
<dbReference type="STRING" id="653667.S9X2Y5"/>
<dbReference type="CDD" id="cd17303">
    <property type="entry name" value="PIPKc_PIP5K_yeast_like"/>
    <property type="match status" value="1"/>
</dbReference>
<dbReference type="EC" id="2.7.1.68" evidence="2"/>
<dbReference type="GO" id="GO:1902635">
    <property type="term" value="P:1-phosphatidyl-1D-myo-inositol 4,5-bisphosphate biosynthetic process"/>
    <property type="evidence" value="ECO:0007669"/>
    <property type="project" value="EnsemblFungi"/>
</dbReference>
<feature type="region of interest" description="Disordered" evidence="12">
    <location>
        <begin position="81"/>
        <end position="103"/>
    </location>
</feature>
<feature type="domain" description="PIPK" evidence="13">
    <location>
        <begin position="215"/>
        <end position="611"/>
    </location>
</feature>
<keyword evidence="15" id="KW-1185">Reference proteome</keyword>
<dbReference type="InterPro" id="IPR027484">
    <property type="entry name" value="PInositol-4-P-5-kinase_N"/>
</dbReference>
<feature type="compositionally biased region" description="Polar residues" evidence="12">
    <location>
        <begin position="37"/>
        <end position="46"/>
    </location>
</feature>
<feature type="compositionally biased region" description="Low complexity" evidence="12">
    <location>
        <begin position="93"/>
        <end position="103"/>
    </location>
</feature>
<dbReference type="GO" id="GO:0032153">
    <property type="term" value="C:cell division site"/>
    <property type="evidence" value="ECO:0007669"/>
    <property type="project" value="EnsemblFungi"/>
</dbReference>
<evidence type="ECO:0000256" key="11">
    <source>
        <dbReference type="PROSITE-ProRule" id="PRU00781"/>
    </source>
</evidence>
<dbReference type="PANTHER" id="PTHR23086:SF8">
    <property type="entry name" value="PHOSPHATIDYLINOSITOL 5-PHOSPHATE 4-KINASE, ISOFORM A"/>
    <property type="match status" value="1"/>
</dbReference>
<keyword evidence="3" id="KW-0597">Phosphoprotein</keyword>
<sequence length="703" mass="79235">MKIDSNNFIPSKSIPKETVSTHEEKPETLIRGEKHSASNSSHSQFGDQAEGKILSRSSLDCPPKIADMHSLQLFTETKVFEDSTEPSVPQTATSTSSFSYDSPSSFDAGALESNIAASAEATSPKNPAPQTTDHRSTLPNRRLHPETPSSRNDSGAKRSDDRKASLSNSALDEIPPDIGSASWAEAVKQKRLNMRRRREELDDDCVLVGTRVSEGHENYVTAYNMLTGIRVGVSRCQAKMDRALTPADFTARHKYTFDITGNELTPSARYDFKFKDYAPWVFRHLRQLFHLDAADYLVSLTSKYILSELDSPGKSGSFFYFSRDYRFIIKTIHRSEHKFLREILYDYYEHVKNNPNTLISQFYGLHRVKLPFGRKIHFVVMNNLFPPHRDIHQTFDLKGSTLGRELNEDLPSQNPMCTMKDSNWLRRDMHLQFGPLKRQIFLTQVKADIDLLSSLGIMDYSLLVGIHDLTRGNRDKIRNSILSVYDPNVSQHQVPSAGVGESNAHVLRQVVNSTGPVSLDRSCNRLPSNQFMERSNFMFYSDDGGFQATNENNQPANHIFYIGIIDLLTKYSYVKKAEHLWKGINHSESAISAVPPAEYANRFYKFIESGIKPDHLTLKPIPMFKHQNDNVVLVSNHQNGNDINKTDDSPTKPKSKIGDGNLNSEQSPLPKKSSAPIQMASASPKRFPFIRTNVTGNSLSPSK</sequence>
<dbReference type="eggNOG" id="KOG0229">
    <property type="taxonomic scope" value="Eukaryota"/>
</dbReference>
<evidence type="ECO:0000256" key="2">
    <source>
        <dbReference type="ARBA" id="ARBA00012172"/>
    </source>
</evidence>